<keyword evidence="1" id="KW-1133">Transmembrane helix</keyword>
<feature type="transmembrane region" description="Helical" evidence="1">
    <location>
        <begin position="12"/>
        <end position="34"/>
    </location>
</feature>
<sequence length="145" mass="16025">MLLYHRYSRGFTLLELMIVVAIVGILAAVAYPSYRDHVNRSRLVEAQTVLMEAAQWMERLYVAGAEYMPANQYPTAAIFAAESGLTQSPKTGTARYNIAVTARTTSSYTLSATPVGNQDWRDCGTLTIDNLGRPRATGDDAVCWR</sequence>
<protein>
    <recommendedName>
        <fullName evidence="4">Type IV pilin protein</fullName>
    </recommendedName>
</protein>
<keyword evidence="1" id="KW-0812">Transmembrane</keyword>
<evidence type="ECO:0000313" key="2">
    <source>
        <dbReference type="EMBL" id="MBK1644527.1"/>
    </source>
</evidence>
<evidence type="ECO:0008006" key="4">
    <source>
        <dbReference type="Google" id="ProtNLM"/>
    </source>
</evidence>
<dbReference type="EMBL" id="NRSD01000006">
    <property type="protein sequence ID" value="MBK1644527.1"/>
    <property type="molecule type" value="Genomic_DNA"/>
</dbReference>
<evidence type="ECO:0000313" key="3">
    <source>
        <dbReference type="Proteomes" id="UP001138802"/>
    </source>
</evidence>
<dbReference type="AlphaFoldDB" id="A0A9X0WI37"/>
<dbReference type="SUPFAM" id="SSF54523">
    <property type="entry name" value="Pili subunits"/>
    <property type="match status" value="1"/>
</dbReference>
<dbReference type="GO" id="GO:0043683">
    <property type="term" value="P:type IV pilus assembly"/>
    <property type="evidence" value="ECO:0007669"/>
    <property type="project" value="InterPro"/>
</dbReference>
<comment type="caution">
    <text evidence="2">The sequence shown here is derived from an EMBL/GenBank/DDBJ whole genome shotgun (WGS) entry which is preliminary data.</text>
</comment>
<dbReference type="InterPro" id="IPR031982">
    <property type="entry name" value="PilE-like"/>
</dbReference>
<keyword evidence="1" id="KW-0472">Membrane</keyword>
<accession>A0A9X0WI37</accession>
<dbReference type="InterPro" id="IPR012902">
    <property type="entry name" value="N_methyl_site"/>
</dbReference>
<proteinExistence type="predicted"/>
<dbReference type="Pfam" id="PF16732">
    <property type="entry name" value="ComP_DUS"/>
    <property type="match status" value="1"/>
</dbReference>
<dbReference type="NCBIfam" id="TIGR02532">
    <property type="entry name" value="IV_pilin_GFxxxE"/>
    <property type="match status" value="1"/>
</dbReference>
<gene>
    <name evidence="2" type="ORF">CKO25_07635</name>
</gene>
<dbReference type="Proteomes" id="UP001138802">
    <property type="component" value="Unassembled WGS sequence"/>
</dbReference>
<name>A0A9X0WI37_9GAMM</name>
<organism evidence="2 3">
    <name type="scientific">Thiocapsa imhoffii</name>
    <dbReference type="NCBI Taxonomy" id="382777"/>
    <lineage>
        <taxon>Bacteria</taxon>
        <taxon>Pseudomonadati</taxon>
        <taxon>Pseudomonadota</taxon>
        <taxon>Gammaproteobacteria</taxon>
        <taxon>Chromatiales</taxon>
        <taxon>Chromatiaceae</taxon>
        <taxon>Thiocapsa</taxon>
    </lineage>
</organism>
<keyword evidence="3" id="KW-1185">Reference proteome</keyword>
<reference evidence="2 3" key="1">
    <citation type="journal article" date="2020" name="Microorganisms">
        <title>Osmotic Adaptation and Compatible Solute Biosynthesis of Phototrophic Bacteria as Revealed from Genome Analyses.</title>
        <authorList>
            <person name="Imhoff J.F."/>
            <person name="Rahn T."/>
            <person name="Kunzel S."/>
            <person name="Keller A."/>
            <person name="Neulinger S.C."/>
        </authorList>
    </citation>
    <scope>NUCLEOTIDE SEQUENCE [LARGE SCALE GENOMIC DNA]</scope>
    <source>
        <strain evidence="2 3">DSM 21303</strain>
    </source>
</reference>
<dbReference type="PROSITE" id="PS00409">
    <property type="entry name" value="PROKAR_NTER_METHYL"/>
    <property type="match status" value="1"/>
</dbReference>
<dbReference type="InterPro" id="IPR045584">
    <property type="entry name" value="Pilin-like"/>
</dbReference>
<dbReference type="Pfam" id="PF07963">
    <property type="entry name" value="N_methyl"/>
    <property type="match status" value="1"/>
</dbReference>
<evidence type="ECO:0000256" key="1">
    <source>
        <dbReference type="SAM" id="Phobius"/>
    </source>
</evidence>
<dbReference type="Gene3D" id="3.30.700.10">
    <property type="entry name" value="Glycoprotein, Type 4 Pilin"/>
    <property type="match status" value="1"/>
</dbReference>